<reference evidence="3" key="1">
    <citation type="submission" date="2005-09" db="EMBL/GenBank/DDBJ databases">
        <title>Complete sequence of plasmid D of Rhodobacter sphaeroides 2.4.1.</title>
        <authorList>
            <person name="Copeland A."/>
            <person name="Lucas S."/>
            <person name="Lapidus A."/>
            <person name="Barry K."/>
            <person name="Detter J.C."/>
            <person name="Glavina T."/>
            <person name="Hammon N."/>
            <person name="Israni S."/>
            <person name="Pitluck S."/>
            <person name="Richardson P."/>
            <person name="Mackenzie C."/>
            <person name="Choudhary M."/>
            <person name="Larimer F."/>
            <person name="Hauser L.J."/>
            <person name="Land M."/>
            <person name="Donohue T.J."/>
            <person name="Kaplan S."/>
        </authorList>
    </citation>
    <scope>NUCLEOTIDE SEQUENCE [LARGE SCALE GENOMIC DNA]</scope>
    <source>
        <strain evidence="3">ATCC 17023 / DSM 158 / JCM 6121 / CCUG 31486 / LMG 2827 / NBRC 12203 / NCIMB 8253 / ATH 2.4.1.</strain>
        <plasmid evidence="3">pRS241d</plasmid>
    </source>
</reference>
<dbReference type="AlphaFoldDB" id="Q3IV03"/>
<keyword evidence="2" id="KW-0614">Plasmid</keyword>
<proteinExistence type="predicted"/>
<keyword evidence="3" id="KW-1185">Reference proteome</keyword>
<feature type="transmembrane region" description="Helical" evidence="1">
    <location>
        <begin position="107"/>
        <end position="127"/>
    </location>
</feature>
<dbReference type="GeneID" id="3711886"/>
<keyword evidence="1" id="KW-1133">Transmembrane helix</keyword>
<keyword evidence="1" id="KW-0472">Membrane</keyword>
<dbReference type="EnsemblBacteria" id="ABA81631">
    <property type="protein sequence ID" value="ABA81631"/>
    <property type="gene ID" value="RSP_4171"/>
</dbReference>
<accession>Q3IV03</accession>
<protein>
    <submittedName>
        <fullName evidence="2">Uncharacterized protein</fullName>
    </submittedName>
</protein>
<dbReference type="OrthoDB" id="9925192at2"/>
<dbReference type="Proteomes" id="UP000002703">
    <property type="component" value="Plasmid D"/>
</dbReference>
<organism evidence="2 3">
    <name type="scientific">Cereibacter sphaeroides (strain ATCC 17023 / DSM 158 / JCM 6121 / CCUG 31486 / LMG 2827 / NBRC 12203 / NCIMB 8253 / ATH 2.4.1.)</name>
    <name type="common">Rhodobacter sphaeroides</name>
    <dbReference type="NCBI Taxonomy" id="272943"/>
    <lineage>
        <taxon>Bacteria</taxon>
        <taxon>Pseudomonadati</taxon>
        <taxon>Pseudomonadota</taxon>
        <taxon>Alphaproteobacteria</taxon>
        <taxon>Rhodobacterales</taxon>
        <taxon>Paracoccaceae</taxon>
        <taxon>Cereibacter</taxon>
    </lineage>
</organism>
<feature type="transmembrane region" description="Helical" evidence="1">
    <location>
        <begin position="57"/>
        <end position="77"/>
    </location>
</feature>
<evidence type="ECO:0000256" key="1">
    <source>
        <dbReference type="SAM" id="Phobius"/>
    </source>
</evidence>
<dbReference type="KEGG" id="rsp:RSP_4171"/>
<geneLocation type="plasmid" evidence="3">
    <name>pRS241d</name>
</geneLocation>
<evidence type="ECO:0000313" key="3">
    <source>
        <dbReference type="Proteomes" id="UP000002703"/>
    </source>
</evidence>
<dbReference type="EMBL" id="CP000147">
    <property type="protein sequence ID" value="ABA81631.1"/>
    <property type="molecule type" value="Genomic_DNA"/>
</dbReference>
<name>Q3IV03_CERS4</name>
<feature type="transmembrane region" description="Helical" evidence="1">
    <location>
        <begin position="29"/>
        <end position="48"/>
    </location>
</feature>
<evidence type="ECO:0000313" key="2">
    <source>
        <dbReference type="EMBL" id="ABA81631.1"/>
    </source>
</evidence>
<gene>
    <name evidence="2" type="ORF">RSP_4171</name>
</gene>
<sequence length="275" mass="30620">MLWFFYLVVRVFVGFLCLAAPLMVQQASLWVYVLFWPSAVAILMLGLLDPRYLLRRTIAAISTTAITGFLISGLPPLTEAAIADDTLREVLNLMIVMVTGRMSQDCGWPLVSLVSFTLLILAALEVLRTREERPKDARFVARPVPSPVSLPYEEGALLLSLGITVTNVGKKVCTINPRDVRIRVCWLWTVAASPSLENNNDVLPLRAPLSLQPAETCTLHLDETIHSRILNQLARLPRWLTWLLLWGDVDVAGEVFSTRFPSYRRLGDDAGPSPA</sequence>
<keyword evidence="1" id="KW-0812">Transmembrane</keyword>
<dbReference type="RefSeq" id="WP_011331438.1">
    <property type="nucleotide sequence ID" value="NC_007490.2"/>
</dbReference>